<evidence type="ECO:0000259" key="5">
    <source>
        <dbReference type="Pfam" id="PF05420"/>
    </source>
</evidence>
<dbReference type="GO" id="GO:0030244">
    <property type="term" value="P:cellulose biosynthetic process"/>
    <property type="evidence" value="ECO:0007669"/>
    <property type="project" value="InterPro"/>
</dbReference>
<feature type="domain" description="Cellulose synthase operon C C-terminal" evidence="5">
    <location>
        <begin position="648"/>
        <end position="926"/>
    </location>
</feature>
<dbReference type="Pfam" id="PF05420">
    <property type="entry name" value="BCSC_C"/>
    <property type="match status" value="1"/>
</dbReference>
<gene>
    <name evidence="6" type="ORF">GL267_03510</name>
</gene>
<keyword evidence="2" id="KW-0677">Repeat</keyword>
<keyword evidence="1 4" id="KW-0732">Signal</keyword>
<dbReference type="PROSITE" id="PS51257">
    <property type="entry name" value="PROKAR_LIPOPROTEIN"/>
    <property type="match status" value="1"/>
</dbReference>
<dbReference type="RefSeq" id="WP_163096590.1">
    <property type="nucleotide sequence ID" value="NZ_CP127523.1"/>
</dbReference>
<evidence type="ECO:0000256" key="3">
    <source>
        <dbReference type="ARBA" id="ARBA00022803"/>
    </source>
</evidence>
<protein>
    <recommendedName>
        <fullName evidence="5">Cellulose synthase operon C C-terminal domain-containing protein</fullName>
    </recommendedName>
</protein>
<accession>A0A845U3C4</accession>
<feature type="signal peptide" evidence="4">
    <location>
        <begin position="1"/>
        <end position="32"/>
    </location>
</feature>
<evidence type="ECO:0000256" key="1">
    <source>
        <dbReference type="ARBA" id="ARBA00022729"/>
    </source>
</evidence>
<sequence>MKKKNRKPLCIRSWVTMIVAGTVPLCTTSACAAPVAGQTRSAGNVLQTQQRQQNNVISNIYTRKKHSLAAIDAAEQKIWTALNGGHLQTARTLIQRTAAQYPGWKPQPTMGFVLLEKTIWAEIRVGQTALAQSHMQRLQARYGQGALANKTHLSLVSMRNVLEENRLWHLLGEGHLQTLQLAIQQIQREDPGYQPPQKLRFLMRQGLASRAVRRLAGQKSWNQIVALHDQTPSVFTLAYPGNRQVWAEALAATGHPERATLVYISLMQHSQHAAEVQGILNQAANQLPPQDMQVLYARAQAQFPSAQHALERQRLQYIMMVAARAHTAHRNADALALVAPESAAIARLRQVSDARLMGAILGANHHPRAALQWWVRAAQWSGKDADWQTVGNLAMADNDVPIAREAMAHLPAGTPASAHFRQHSNIMAALRDYKNRDYAGTLRHLRAAQRFGPLSPGMQTIQAWSLVHTRHFKAASALFTTLYRQDPSSGNAVGVVIADQQIHNLAHTYQLAATTRGPLAAHLPMATMRDHFADINAIPWRFVPPDQIAPPPARQSYLALGGSWEQRGGKGSGMTRMTEYLPSLQAQWGINWHLAAFTQWSSPDLYGGQPNGGQLPVLDGASTATGQATGHVWQLPQFLFGVDDHEPHHHWRAALGWTSPSSLGGGTVQGLLRYTFIPSDNGSDWSVHVLRNSVRQTLLSYNGVQGNVSANVRGQTLHIPYTWGAAMRNQIGASGYLSGGKHGWSYIGTLHLNAITGRNITTNYGASTYLAAMRPVYTGAGWWVSLGPSFYAETYARNESFASPGYGGYFSPQWMAEPSLSANASHWWHGGALNVSAAIGYQWLHQAGGPYIGSTLLRDQLAPQLSTQNLVLSPYAASSGGSIAGSLNAVLTQRLGTHWYLDAGASYQANPAFQQAQAGLDIRYVFGGSHARTFIPAQYVSGMGRYE</sequence>
<dbReference type="InterPro" id="IPR008410">
    <property type="entry name" value="BCSC_C"/>
</dbReference>
<reference evidence="6" key="1">
    <citation type="submission" date="2019-11" db="EMBL/GenBank/DDBJ databases">
        <title>Acidithiobacillus ferrianus sp. nov.: a facultatively anaerobic and extremely acidophilic chemolithoautotroph.</title>
        <authorList>
            <person name="Norris P.R."/>
            <person name="Falagan C."/>
            <person name="Moya-Beltran A."/>
            <person name="Castro M."/>
            <person name="Quatrini R."/>
            <person name="Johnson D.B."/>
        </authorList>
    </citation>
    <scope>NUCLEOTIDE SEQUENCE [LARGE SCALE GENOMIC DNA]</scope>
    <source>
        <strain evidence="6">MG</strain>
    </source>
</reference>
<feature type="chain" id="PRO_5032553593" description="Cellulose synthase operon C C-terminal domain-containing protein" evidence="4">
    <location>
        <begin position="33"/>
        <end position="947"/>
    </location>
</feature>
<comment type="caution">
    <text evidence="6">The sequence shown here is derived from an EMBL/GenBank/DDBJ whole genome shotgun (WGS) entry which is preliminary data.</text>
</comment>
<evidence type="ECO:0000313" key="6">
    <source>
        <dbReference type="EMBL" id="NDU41746.1"/>
    </source>
</evidence>
<dbReference type="AlphaFoldDB" id="A0A845U3C4"/>
<evidence type="ECO:0000256" key="4">
    <source>
        <dbReference type="SAM" id="SignalP"/>
    </source>
</evidence>
<name>A0A845U3C4_9PROT</name>
<dbReference type="GO" id="GO:0019867">
    <property type="term" value="C:outer membrane"/>
    <property type="evidence" value="ECO:0007669"/>
    <property type="project" value="InterPro"/>
</dbReference>
<keyword evidence="3" id="KW-0802">TPR repeat</keyword>
<dbReference type="EMBL" id="WNJL01000014">
    <property type="protein sequence ID" value="NDU41746.1"/>
    <property type="molecule type" value="Genomic_DNA"/>
</dbReference>
<proteinExistence type="predicted"/>
<evidence type="ECO:0000256" key="2">
    <source>
        <dbReference type="ARBA" id="ARBA00022737"/>
    </source>
</evidence>
<organism evidence="6">
    <name type="scientific">Acidithiobacillus ferrianus</name>
    <dbReference type="NCBI Taxonomy" id="2678518"/>
    <lineage>
        <taxon>Bacteria</taxon>
        <taxon>Pseudomonadati</taxon>
        <taxon>Pseudomonadota</taxon>
        <taxon>Acidithiobacillia</taxon>
        <taxon>Acidithiobacillales</taxon>
        <taxon>Acidithiobacillaceae</taxon>
        <taxon>Acidithiobacillus</taxon>
    </lineage>
</organism>